<evidence type="ECO:0000259" key="7">
    <source>
        <dbReference type="Pfam" id="PF05175"/>
    </source>
</evidence>
<gene>
    <name evidence="6" type="primary">rsmC</name>
    <name evidence="9" type="ORF">Y5S_00129</name>
</gene>
<dbReference type="Gene3D" id="3.40.50.150">
    <property type="entry name" value="Vaccinia Virus protein VP39"/>
    <property type="match status" value="2"/>
</dbReference>
<comment type="subunit">
    <text evidence="6">Monomer.</text>
</comment>
<protein>
    <recommendedName>
        <fullName evidence="6">Ribosomal RNA small subunit methyltransferase C</fullName>
        <ecNumber evidence="6">2.1.1.172</ecNumber>
    </recommendedName>
    <alternativeName>
        <fullName evidence="6">16S rRNA m2G1207 methyltransferase</fullName>
    </alternativeName>
    <alternativeName>
        <fullName evidence="6">rRNA (guanine-N(2)-)-methyltransferase RsmC</fullName>
    </alternativeName>
</protein>
<dbReference type="PANTHER" id="PTHR47816:SF4">
    <property type="entry name" value="RIBOSOMAL RNA SMALL SUBUNIT METHYLTRANSFERASE C"/>
    <property type="match status" value="1"/>
</dbReference>
<dbReference type="SUPFAM" id="SSF53335">
    <property type="entry name" value="S-adenosyl-L-methionine-dependent methyltransferases"/>
    <property type="match status" value="1"/>
</dbReference>
<evidence type="ECO:0000256" key="4">
    <source>
        <dbReference type="ARBA" id="ARBA00022679"/>
    </source>
</evidence>
<dbReference type="GO" id="GO:0005737">
    <property type="term" value="C:cytoplasm"/>
    <property type="evidence" value="ECO:0007669"/>
    <property type="project" value="UniProtKB-SubCell"/>
</dbReference>
<comment type="caution">
    <text evidence="9">The sequence shown here is derived from an EMBL/GenBank/DDBJ whole genome shotgun (WGS) entry which is preliminary data.</text>
</comment>
<evidence type="ECO:0000256" key="1">
    <source>
        <dbReference type="ARBA" id="ARBA00022490"/>
    </source>
</evidence>
<dbReference type="InterPro" id="IPR029063">
    <property type="entry name" value="SAM-dependent_MTases_sf"/>
</dbReference>
<dbReference type="GO" id="GO:0052914">
    <property type="term" value="F:16S rRNA (guanine(1207)-N(2))-methyltransferase activity"/>
    <property type="evidence" value="ECO:0007669"/>
    <property type="project" value="UniProtKB-EC"/>
</dbReference>
<feature type="domain" description="Methyltransferase small N-terminal" evidence="8">
    <location>
        <begin position="6"/>
        <end position="145"/>
    </location>
</feature>
<keyword evidence="4 6" id="KW-0808">Transferase</keyword>
<comment type="subcellular location">
    <subcellularLocation>
        <location evidence="6">Cytoplasm</location>
    </subcellularLocation>
</comment>
<dbReference type="RefSeq" id="WP_035229386.1">
    <property type="nucleotide sequence ID" value="NZ_ARXV01000001.1"/>
</dbReference>
<dbReference type="EMBL" id="ARXV01000001">
    <property type="protein sequence ID" value="KGD66462.1"/>
    <property type="molecule type" value="Genomic_DNA"/>
</dbReference>
<keyword evidence="3 6" id="KW-0489">Methyltransferase</keyword>
<keyword evidence="1 6" id="KW-0963">Cytoplasm</keyword>
<comment type="function">
    <text evidence="6">Specifically methylates the guanine in position 1207 of 16S rRNA in the 30S particle.</text>
</comment>
<evidence type="ECO:0000256" key="3">
    <source>
        <dbReference type="ARBA" id="ARBA00022603"/>
    </source>
</evidence>
<dbReference type="Proteomes" id="UP000029444">
    <property type="component" value="Unassembled WGS sequence"/>
</dbReference>
<evidence type="ECO:0000256" key="5">
    <source>
        <dbReference type="ARBA" id="ARBA00022691"/>
    </source>
</evidence>
<dbReference type="eggNOG" id="COG2813">
    <property type="taxonomic scope" value="Bacteria"/>
</dbReference>
<comment type="similarity">
    <text evidence="6">Belongs to the methyltransferase superfamily. RsmC family.</text>
</comment>
<dbReference type="PANTHER" id="PTHR47816">
    <property type="entry name" value="RIBOSOMAL RNA SMALL SUBUNIT METHYLTRANSFERASE C"/>
    <property type="match status" value="1"/>
</dbReference>
<dbReference type="InterPro" id="IPR023543">
    <property type="entry name" value="rRNA_ssu_MeTfrase_C"/>
</dbReference>
<dbReference type="AlphaFoldDB" id="A0A095SPE9"/>
<dbReference type="InterPro" id="IPR002052">
    <property type="entry name" value="DNA_methylase_N6_adenine_CS"/>
</dbReference>
<accession>A0A095SPE9</accession>
<dbReference type="InterPro" id="IPR046977">
    <property type="entry name" value="RsmC/RlmG"/>
</dbReference>
<dbReference type="InterPro" id="IPR013675">
    <property type="entry name" value="Mtase_sm_N"/>
</dbReference>
<dbReference type="Pfam" id="PF05175">
    <property type="entry name" value="MTS"/>
    <property type="match status" value="1"/>
</dbReference>
<name>A0A095SPE9_9GAMM</name>
<keyword evidence="10" id="KW-1185">Reference proteome</keyword>
<dbReference type="GO" id="GO:0003676">
    <property type="term" value="F:nucleic acid binding"/>
    <property type="evidence" value="ECO:0007669"/>
    <property type="project" value="InterPro"/>
</dbReference>
<dbReference type="STRING" id="1177154.Y5S_00129"/>
<evidence type="ECO:0000313" key="9">
    <source>
        <dbReference type="EMBL" id="KGD66462.1"/>
    </source>
</evidence>
<keyword evidence="2 6" id="KW-0698">rRNA processing</keyword>
<dbReference type="Pfam" id="PF08468">
    <property type="entry name" value="MTS_N"/>
    <property type="match status" value="1"/>
</dbReference>
<organism evidence="9 10">
    <name type="scientific">Alcanivorax nanhaiticus</name>
    <dbReference type="NCBI Taxonomy" id="1177154"/>
    <lineage>
        <taxon>Bacteria</taxon>
        <taxon>Pseudomonadati</taxon>
        <taxon>Pseudomonadota</taxon>
        <taxon>Gammaproteobacteria</taxon>
        <taxon>Oceanospirillales</taxon>
        <taxon>Alcanivoracaceae</taxon>
        <taxon>Alcanivorax</taxon>
    </lineage>
</organism>
<dbReference type="InterPro" id="IPR007848">
    <property type="entry name" value="Small_mtfrase_dom"/>
</dbReference>
<evidence type="ECO:0000313" key="10">
    <source>
        <dbReference type="Proteomes" id="UP000029444"/>
    </source>
</evidence>
<dbReference type="EC" id="2.1.1.172" evidence="6"/>
<evidence type="ECO:0000256" key="2">
    <source>
        <dbReference type="ARBA" id="ARBA00022552"/>
    </source>
</evidence>
<proteinExistence type="inferred from homology"/>
<dbReference type="OrthoDB" id="29650at2"/>
<keyword evidence="5 6" id="KW-0949">S-adenosyl-L-methionine</keyword>
<comment type="catalytic activity">
    <reaction evidence="6">
        <text>guanosine(1207) in 16S rRNA + S-adenosyl-L-methionine = N(2)-methylguanosine(1207) in 16S rRNA + S-adenosyl-L-homocysteine + H(+)</text>
        <dbReference type="Rhea" id="RHEA:42736"/>
        <dbReference type="Rhea" id="RHEA-COMP:10213"/>
        <dbReference type="Rhea" id="RHEA-COMP:10214"/>
        <dbReference type="ChEBI" id="CHEBI:15378"/>
        <dbReference type="ChEBI" id="CHEBI:57856"/>
        <dbReference type="ChEBI" id="CHEBI:59789"/>
        <dbReference type="ChEBI" id="CHEBI:74269"/>
        <dbReference type="ChEBI" id="CHEBI:74481"/>
        <dbReference type="EC" id="2.1.1.172"/>
    </reaction>
</comment>
<dbReference type="HAMAP" id="MF_01862">
    <property type="entry name" value="16SrRNA_methyltr_C"/>
    <property type="match status" value="1"/>
</dbReference>
<sequence>MENTTQLLLRHSDEMAGRHVLVVEANDVALMSLDVDAQIHVHADDFTIGAQQWSPVPSIPDEVDLLILPLPKSGDRLRFLLNGLAGNIEQPMEIWLVGPAKGGVKGALKHFDIHVDHSELVDSARHCKLYRGMLQPGEKQTLDAWGELIKVDELTAVSYPGVFSHGRLDEGSRLLLDALQAHTLPKPGKVIDVGCGAGVLTITLARQGWQVQAMDVSATAVAACKDSLERNGLQGQVCGGDLFSPVSGRVDMIVTNPPFHDRRLRTTDITRRLIEEAPGYLKEGGEMWLVANRELPYVQWLDEAFRHVQVASETNRFRVYRAVV</sequence>
<evidence type="ECO:0000256" key="6">
    <source>
        <dbReference type="HAMAP-Rule" id="MF_01862"/>
    </source>
</evidence>
<reference evidence="9 10" key="1">
    <citation type="submission" date="2012-09" db="EMBL/GenBank/DDBJ databases">
        <title>Genome Sequence of alkane-degrading Bacterium Alcanivorax sp. 19-m-6.</title>
        <authorList>
            <person name="Lai Q."/>
            <person name="Shao Z."/>
        </authorList>
    </citation>
    <scope>NUCLEOTIDE SEQUENCE [LARGE SCALE GENOMIC DNA]</scope>
    <source>
        <strain evidence="9 10">19-m-6</strain>
    </source>
</reference>
<dbReference type="PATRIC" id="fig|1177154.3.peg.130"/>
<feature type="domain" description="Methyltransferase small" evidence="7">
    <location>
        <begin position="154"/>
        <end position="321"/>
    </location>
</feature>
<dbReference type="PROSITE" id="PS00092">
    <property type="entry name" value="N6_MTASE"/>
    <property type="match status" value="1"/>
</dbReference>
<dbReference type="CDD" id="cd02440">
    <property type="entry name" value="AdoMet_MTases"/>
    <property type="match status" value="1"/>
</dbReference>
<evidence type="ECO:0000259" key="8">
    <source>
        <dbReference type="Pfam" id="PF08468"/>
    </source>
</evidence>